<gene>
    <name evidence="2" type="ORF">H3H39_08180</name>
</gene>
<dbReference type="RefSeq" id="WP_182152861.1">
    <property type="nucleotide sequence ID" value="NZ_JACEZU010000003.1"/>
</dbReference>
<accession>A0A7W2F8D5</accession>
<proteinExistence type="predicted"/>
<dbReference type="Proteomes" id="UP000573499">
    <property type="component" value="Unassembled WGS sequence"/>
</dbReference>
<sequence length="265" mass="29975">MLLVGYMRKTLCLIAASLCLLTGTAHAQTRIVVASETWDRLLYLDAKNEPRGIFAEFIARMNQVQDKFRFELNIYPRVRLDQVFINKEADVYPLRTTVWTAPALNLLATRTILATGDVYVARRDNAYGGHKVFADMKTRQIAGVRGYHYELFGNNPDENHIRTHYHADLVPNNEAVMKMVLAGRADLGIVPEVIVAKYLDEPRLREQLIVHEQFDSHVELSNLVRKDGPISVAEMDAIVELLIKSGDVARLRARLSILSGASFKK</sequence>
<comment type="caution">
    <text evidence="2">The sequence shown here is derived from an EMBL/GenBank/DDBJ whole genome shotgun (WGS) entry which is preliminary data.</text>
</comment>
<organism evidence="2 3">
    <name type="scientific">Rugamonas apoptosis</name>
    <dbReference type="NCBI Taxonomy" id="2758570"/>
    <lineage>
        <taxon>Bacteria</taxon>
        <taxon>Pseudomonadati</taxon>
        <taxon>Pseudomonadota</taxon>
        <taxon>Betaproteobacteria</taxon>
        <taxon>Burkholderiales</taxon>
        <taxon>Oxalobacteraceae</taxon>
        <taxon>Telluria group</taxon>
        <taxon>Rugamonas</taxon>
    </lineage>
</organism>
<dbReference type="Gene3D" id="3.40.190.10">
    <property type="entry name" value="Periplasmic binding protein-like II"/>
    <property type="match status" value="2"/>
</dbReference>
<dbReference type="SUPFAM" id="SSF53850">
    <property type="entry name" value="Periplasmic binding protein-like II"/>
    <property type="match status" value="1"/>
</dbReference>
<dbReference type="EMBL" id="JACEZU010000003">
    <property type="protein sequence ID" value="MBA5687028.1"/>
    <property type="molecule type" value="Genomic_DNA"/>
</dbReference>
<reference evidence="2 3" key="1">
    <citation type="submission" date="2020-07" db="EMBL/GenBank/DDBJ databases">
        <title>Novel species isolated from subtropical streams in China.</title>
        <authorList>
            <person name="Lu H."/>
        </authorList>
    </citation>
    <scope>NUCLEOTIDE SEQUENCE [LARGE SCALE GENOMIC DNA]</scope>
    <source>
        <strain evidence="2 3">LX47W</strain>
    </source>
</reference>
<evidence type="ECO:0000313" key="3">
    <source>
        <dbReference type="Proteomes" id="UP000573499"/>
    </source>
</evidence>
<protein>
    <submittedName>
        <fullName evidence="2">Transporter substrate-binding domain-containing protein</fullName>
    </submittedName>
</protein>
<keyword evidence="1" id="KW-0732">Signal</keyword>
<keyword evidence="3" id="KW-1185">Reference proteome</keyword>
<feature type="chain" id="PRO_5031555883" evidence="1">
    <location>
        <begin position="28"/>
        <end position="265"/>
    </location>
</feature>
<evidence type="ECO:0000256" key="1">
    <source>
        <dbReference type="SAM" id="SignalP"/>
    </source>
</evidence>
<dbReference type="AlphaFoldDB" id="A0A7W2F8D5"/>
<feature type="signal peptide" evidence="1">
    <location>
        <begin position="1"/>
        <end position="27"/>
    </location>
</feature>
<evidence type="ECO:0000313" key="2">
    <source>
        <dbReference type="EMBL" id="MBA5687028.1"/>
    </source>
</evidence>
<name>A0A7W2F8D5_9BURK</name>